<evidence type="ECO:0000259" key="4">
    <source>
        <dbReference type="Pfam" id="PF13439"/>
    </source>
</evidence>
<feature type="compositionally biased region" description="Basic and acidic residues" evidence="3">
    <location>
        <begin position="37"/>
        <end position="46"/>
    </location>
</feature>
<dbReference type="SUPFAM" id="SSF53756">
    <property type="entry name" value="UDP-Glycosyltransferase/glycogen phosphorylase"/>
    <property type="match status" value="1"/>
</dbReference>
<dbReference type="Proteomes" id="UP000636960">
    <property type="component" value="Unassembled WGS sequence"/>
</dbReference>
<organism evidence="5 6">
    <name type="scientific">Paractinoplanes rishiriensis</name>
    <dbReference type="NCBI Taxonomy" id="1050105"/>
    <lineage>
        <taxon>Bacteria</taxon>
        <taxon>Bacillati</taxon>
        <taxon>Actinomycetota</taxon>
        <taxon>Actinomycetes</taxon>
        <taxon>Micromonosporales</taxon>
        <taxon>Micromonosporaceae</taxon>
        <taxon>Paractinoplanes</taxon>
    </lineage>
</organism>
<dbReference type="InterPro" id="IPR028098">
    <property type="entry name" value="Glyco_trans_4-like_N"/>
</dbReference>
<evidence type="ECO:0000313" key="6">
    <source>
        <dbReference type="Proteomes" id="UP000636960"/>
    </source>
</evidence>
<dbReference type="Gene3D" id="3.40.50.2000">
    <property type="entry name" value="Glycogen Phosphorylase B"/>
    <property type="match status" value="2"/>
</dbReference>
<evidence type="ECO:0000256" key="1">
    <source>
        <dbReference type="ARBA" id="ARBA00022676"/>
    </source>
</evidence>
<dbReference type="EMBL" id="BOMV01000083">
    <property type="protein sequence ID" value="GIF00501.1"/>
    <property type="molecule type" value="Genomic_DNA"/>
</dbReference>
<accession>A0A919K487</accession>
<dbReference type="Pfam" id="PF13439">
    <property type="entry name" value="Glyco_transf_4"/>
    <property type="match status" value="1"/>
</dbReference>
<dbReference type="AlphaFoldDB" id="A0A919K487"/>
<dbReference type="GO" id="GO:1901137">
    <property type="term" value="P:carbohydrate derivative biosynthetic process"/>
    <property type="evidence" value="ECO:0007669"/>
    <property type="project" value="UniProtKB-ARBA"/>
</dbReference>
<dbReference type="CDD" id="cd03801">
    <property type="entry name" value="GT4_PimA-like"/>
    <property type="match status" value="1"/>
</dbReference>
<dbReference type="RefSeq" id="WP_239163410.1">
    <property type="nucleotide sequence ID" value="NZ_BOMV01000083.1"/>
</dbReference>
<dbReference type="GO" id="GO:0016757">
    <property type="term" value="F:glycosyltransferase activity"/>
    <property type="evidence" value="ECO:0007669"/>
    <property type="project" value="UniProtKB-KW"/>
</dbReference>
<evidence type="ECO:0000313" key="5">
    <source>
        <dbReference type="EMBL" id="GIF00501.1"/>
    </source>
</evidence>
<name>A0A919K487_9ACTN</name>
<keyword evidence="1" id="KW-0328">Glycosyltransferase</keyword>
<reference evidence="5" key="1">
    <citation type="submission" date="2021-01" db="EMBL/GenBank/DDBJ databases">
        <title>Whole genome shotgun sequence of Actinoplanes rishiriensis NBRC 108556.</title>
        <authorList>
            <person name="Komaki H."/>
            <person name="Tamura T."/>
        </authorList>
    </citation>
    <scope>NUCLEOTIDE SEQUENCE</scope>
    <source>
        <strain evidence="5">NBRC 108556</strain>
    </source>
</reference>
<dbReference type="PANTHER" id="PTHR45947">
    <property type="entry name" value="SULFOQUINOVOSYL TRANSFERASE SQD2"/>
    <property type="match status" value="1"/>
</dbReference>
<keyword evidence="6" id="KW-1185">Reference proteome</keyword>
<protein>
    <submittedName>
        <fullName evidence="5">Glycosyl transferase</fullName>
    </submittedName>
</protein>
<keyword evidence="2 5" id="KW-0808">Transferase</keyword>
<comment type="caution">
    <text evidence="5">The sequence shown here is derived from an EMBL/GenBank/DDBJ whole genome shotgun (WGS) entry which is preliminary data.</text>
</comment>
<evidence type="ECO:0000256" key="3">
    <source>
        <dbReference type="SAM" id="MobiDB-lite"/>
    </source>
</evidence>
<feature type="region of interest" description="Disordered" evidence="3">
    <location>
        <begin position="37"/>
        <end position="63"/>
    </location>
</feature>
<sequence length="388" mass="41776">MRIAMVHSSFAIRGGAERYVRDLSAGLAARGHDVRVFSRPSEHDDPGDQPVAQRLSDRVGGRSGPLRKVLNHLGDMADPTGLALADLEAFAPDVVHVHNWQGLGIRPVRRLAAAYPTCHSVHDFAVADPGNALGNRGRAKALDAMLAARSALLVRELRGITLLFPSERTRRTLLQHVPAAAGLPQRVVLLSTPVPAERRALPPGARDTFLYMGALSPHKGVGDLLDAWTTSDLRHRGTLLFGGDGPMRAEVEAAAAAHPSVHYLGYLDEAGKTDALRRAGWLLFPSRWPETYGLVCAEALIAGRPVLASRIAEPVMAAPGSCLLFDSPQDLRERLEQAAQLPPAEYAGLTASALADGARLDWDTHVEAIVASYESVRADRRVPETGHR</sequence>
<gene>
    <name evidence="5" type="ORF">Ari01nite_79650</name>
</gene>
<dbReference type="PANTHER" id="PTHR45947:SF13">
    <property type="entry name" value="TRANSFERASE"/>
    <property type="match status" value="1"/>
</dbReference>
<proteinExistence type="predicted"/>
<feature type="domain" description="Glycosyltransferase subfamily 4-like N-terminal" evidence="4">
    <location>
        <begin position="14"/>
        <end position="195"/>
    </location>
</feature>
<dbReference type="InterPro" id="IPR050194">
    <property type="entry name" value="Glycosyltransferase_grp1"/>
</dbReference>
<evidence type="ECO:0000256" key="2">
    <source>
        <dbReference type="ARBA" id="ARBA00022679"/>
    </source>
</evidence>
<dbReference type="Pfam" id="PF13692">
    <property type="entry name" value="Glyco_trans_1_4"/>
    <property type="match status" value="1"/>
</dbReference>